<proteinExistence type="predicted"/>
<dbReference type="PANTHER" id="PTHR33361">
    <property type="entry name" value="GLR0591 PROTEIN"/>
    <property type="match status" value="1"/>
</dbReference>
<dbReference type="PANTHER" id="PTHR33361:SF15">
    <property type="entry name" value="DUF885 FAMILY LIPOPROTEIN"/>
    <property type="match status" value="1"/>
</dbReference>
<dbReference type="AlphaFoldDB" id="A0A5N0T592"/>
<dbReference type="Pfam" id="PF05960">
    <property type="entry name" value="DUF885"/>
    <property type="match status" value="1"/>
</dbReference>
<sequence length="614" mass="68133">MKTLTTTAFLALALTTTALASDNDSWDARVQAEDSIDRLGRLYLELLLEEDPTGAAQFGVHGRDDDTYYYDRRMPDATPAARAAFAAKRELLQGKLASFDQDALSRPDQIDLHILTKRVALDRMIAEELKSYENPLSWTGSLGSAFSGLVLRDYAPLDDRLVSFGARCKATPAFVEGAQATLAPETVQPPKMEKAIALSNLQGMTREGTLFDKTLPELLASSGLVNEQAAAITADCAAAVESIKGFANWLETTVVPREDGEWRLGKELYDRKYDLQLDYPLNPDELLAAAEAWMAERSAELVSVGRKIHDDYLADELKAGTVQPAADTDDQQVVRNIFTKLSEDRSTVDTLIADSYALADSIIGFVEEEQLMDLPPASKLRIEDIPPHLSGVAVAMISTAPPFEPELESVWFWDLPLLAGAEDFLKEYNRPALAVVYIHEGVPGHFVQLEYSNRAERTIPKVFWNGAMVEGWASFITSQMIEQGYTVYPDEPWGHDIQLMVDDKMQLRSVMNAIIDIRLQRSDWPEEEALALMVEKGFQEQAEAAGKITRAKVSSVQLTSYFAGQYAIEQILAEYKEKLGPAFNYKDFNERLVGAGSPPFFAIREFMLGDAADD</sequence>
<dbReference type="EMBL" id="VYXP01000013">
    <property type="protein sequence ID" value="KAA9129654.1"/>
    <property type="molecule type" value="Genomic_DNA"/>
</dbReference>
<name>A0A5N0T592_9GAMM</name>
<accession>A0A5N0T592</accession>
<keyword evidence="1" id="KW-0732">Signal</keyword>
<evidence type="ECO:0000313" key="2">
    <source>
        <dbReference type="EMBL" id="KAA9129654.1"/>
    </source>
</evidence>
<organism evidence="2 3">
    <name type="scientific">Marinihelvus fidelis</name>
    <dbReference type="NCBI Taxonomy" id="2613842"/>
    <lineage>
        <taxon>Bacteria</taxon>
        <taxon>Pseudomonadati</taxon>
        <taxon>Pseudomonadota</taxon>
        <taxon>Gammaproteobacteria</taxon>
        <taxon>Chromatiales</taxon>
        <taxon>Wenzhouxiangellaceae</taxon>
        <taxon>Marinihelvus</taxon>
    </lineage>
</organism>
<comment type="caution">
    <text evidence="2">The sequence shown here is derived from an EMBL/GenBank/DDBJ whole genome shotgun (WGS) entry which is preliminary data.</text>
</comment>
<feature type="signal peptide" evidence="1">
    <location>
        <begin position="1"/>
        <end position="20"/>
    </location>
</feature>
<feature type="chain" id="PRO_5024421225" evidence="1">
    <location>
        <begin position="21"/>
        <end position="614"/>
    </location>
</feature>
<evidence type="ECO:0000256" key="1">
    <source>
        <dbReference type="SAM" id="SignalP"/>
    </source>
</evidence>
<dbReference type="InterPro" id="IPR010281">
    <property type="entry name" value="DUF885"/>
</dbReference>
<protein>
    <submittedName>
        <fullName evidence="2">DUF885 domain-containing protein</fullName>
    </submittedName>
</protein>
<dbReference type="RefSeq" id="WP_150865528.1">
    <property type="nucleotide sequence ID" value="NZ_VYXP01000013.1"/>
</dbReference>
<reference evidence="2 3" key="1">
    <citation type="submission" date="2019-09" db="EMBL/GenBank/DDBJ databases">
        <title>Wenzhouxiangella sp. Genome sequencing and assembly.</title>
        <authorList>
            <person name="Zhang R."/>
        </authorList>
    </citation>
    <scope>NUCLEOTIDE SEQUENCE [LARGE SCALE GENOMIC DNA]</scope>
    <source>
        <strain evidence="2 3">W260</strain>
    </source>
</reference>
<keyword evidence="3" id="KW-1185">Reference proteome</keyword>
<dbReference type="Proteomes" id="UP000325372">
    <property type="component" value="Unassembled WGS sequence"/>
</dbReference>
<gene>
    <name evidence="2" type="ORF">F3N42_14920</name>
</gene>
<evidence type="ECO:0000313" key="3">
    <source>
        <dbReference type="Proteomes" id="UP000325372"/>
    </source>
</evidence>